<dbReference type="PANTHER" id="PTHR18966">
    <property type="entry name" value="IONOTROPIC GLUTAMATE RECEPTOR"/>
    <property type="match status" value="1"/>
</dbReference>
<evidence type="ECO:0000256" key="16">
    <source>
        <dbReference type="SAM" id="Phobius"/>
    </source>
</evidence>
<evidence type="ECO:0000256" key="1">
    <source>
        <dbReference type="ARBA" id="ARBA00004651"/>
    </source>
</evidence>
<evidence type="ECO:0000256" key="3">
    <source>
        <dbReference type="ARBA" id="ARBA00022448"/>
    </source>
</evidence>
<feature type="transmembrane region" description="Helical" evidence="16">
    <location>
        <begin position="649"/>
        <end position="671"/>
    </location>
</feature>
<gene>
    <name evidence="19" type="ORF">HHI36_011031</name>
</gene>
<comment type="subcellular location">
    <subcellularLocation>
        <location evidence="1">Cell membrane</location>
        <topology evidence="1">Multi-pass membrane protein</topology>
    </subcellularLocation>
</comment>
<evidence type="ECO:0000256" key="11">
    <source>
        <dbReference type="ARBA" id="ARBA00023286"/>
    </source>
</evidence>
<feature type="transmembrane region" description="Helical" evidence="16">
    <location>
        <begin position="427"/>
        <end position="448"/>
    </location>
</feature>
<keyword evidence="5 16" id="KW-0812">Transmembrane</keyword>
<dbReference type="Proteomes" id="UP001516400">
    <property type="component" value="Unassembled WGS sequence"/>
</dbReference>
<dbReference type="AlphaFoldDB" id="A0ABD2MKI6"/>
<evidence type="ECO:0000256" key="4">
    <source>
        <dbReference type="ARBA" id="ARBA00022475"/>
    </source>
</evidence>
<keyword evidence="8 16" id="KW-0472">Membrane</keyword>
<keyword evidence="12" id="KW-0407">Ion channel</keyword>
<dbReference type="InterPro" id="IPR001320">
    <property type="entry name" value="Iontro_rcpt_C"/>
</dbReference>
<feature type="site" description="Interaction with the cone snail toxin Con-ikot-ikot" evidence="14">
    <location>
        <position position="607"/>
    </location>
</feature>
<dbReference type="SMART" id="SM00918">
    <property type="entry name" value="Lig_chan-Glu_bd"/>
    <property type="match status" value="1"/>
</dbReference>
<comment type="caution">
    <text evidence="19">The sequence shown here is derived from an EMBL/GenBank/DDBJ whole genome shotgun (WGS) entry which is preliminary data.</text>
</comment>
<evidence type="ECO:0000256" key="5">
    <source>
        <dbReference type="ARBA" id="ARBA00022692"/>
    </source>
</evidence>
<proteinExistence type="inferred from homology"/>
<evidence type="ECO:0000256" key="8">
    <source>
        <dbReference type="ARBA" id="ARBA00023136"/>
    </source>
</evidence>
<dbReference type="SUPFAM" id="SSF81324">
    <property type="entry name" value="Voltage-gated potassium channels"/>
    <property type="match status" value="1"/>
</dbReference>
<feature type="domain" description="Ionotropic glutamate receptor L-glutamate and glycine-binding" evidence="18">
    <location>
        <begin position="236"/>
        <end position="295"/>
    </location>
</feature>
<dbReference type="EMBL" id="JABFTP020000001">
    <property type="protein sequence ID" value="KAL3266880.1"/>
    <property type="molecule type" value="Genomic_DNA"/>
</dbReference>
<evidence type="ECO:0000259" key="18">
    <source>
        <dbReference type="SMART" id="SM00918"/>
    </source>
</evidence>
<dbReference type="GO" id="GO:0034220">
    <property type="term" value="P:monoatomic ion transmembrane transport"/>
    <property type="evidence" value="ECO:0007669"/>
    <property type="project" value="UniProtKB-KW"/>
</dbReference>
<evidence type="ECO:0000313" key="19">
    <source>
        <dbReference type="EMBL" id="KAL3266880.1"/>
    </source>
</evidence>
<dbReference type="InterPro" id="IPR015683">
    <property type="entry name" value="Ionotropic_Glu_rcpt"/>
</dbReference>
<dbReference type="Gene3D" id="3.40.190.10">
    <property type="entry name" value="Periplasmic binding protein-like II"/>
    <property type="match status" value="3"/>
</dbReference>
<evidence type="ECO:0000256" key="13">
    <source>
        <dbReference type="PIRSR" id="PIRSR601508-1"/>
    </source>
</evidence>
<dbReference type="Pfam" id="PF00060">
    <property type="entry name" value="Lig_chan"/>
    <property type="match status" value="1"/>
</dbReference>
<keyword evidence="11" id="KW-1071">Ligand-gated ion channel</keyword>
<accession>A0ABD2MKI6</accession>
<evidence type="ECO:0000256" key="15">
    <source>
        <dbReference type="PIRSR" id="PIRSR601508-3"/>
    </source>
</evidence>
<feature type="disulfide bond" evidence="15">
    <location>
        <begin position="573"/>
        <end position="631"/>
    </location>
</feature>
<keyword evidence="15" id="KW-1015">Disulfide bond</keyword>
<evidence type="ECO:0000259" key="17">
    <source>
        <dbReference type="SMART" id="SM00079"/>
    </source>
</evidence>
<feature type="binding site" evidence="13">
    <location>
        <position position="311"/>
    </location>
    <ligand>
        <name>L-glutamate</name>
        <dbReference type="ChEBI" id="CHEBI:29985"/>
    </ligand>
</feature>
<keyword evidence="6 16" id="KW-1133">Transmembrane helix</keyword>
<keyword evidence="3" id="KW-0813">Transport</keyword>
<dbReference type="Gene3D" id="1.10.287.70">
    <property type="match status" value="1"/>
</dbReference>
<keyword evidence="9" id="KW-0675">Receptor</keyword>
<evidence type="ECO:0000256" key="10">
    <source>
        <dbReference type="ARBA" id="ARBA00023180"/>
    </source>
</evidence>
<comment type="similarity">
    <text evidence="2">Belongs to the glutamate-gated ion channel (TC 1.A.10.1) family.</text>
</comment>
<dbReference type="InterPro" id="IPR001508">
    <property type="entry name" value="Iono_Glu_rcpt_met"/>
</dbReference>
<reference evidence="19 20" key="1">
    <citation type="journal article" date="2021" name="BMC Biol.">
        <title>Horizontally acquired antibacterial genes associated with adaptive radiation of ladybird beetles.</title>
        <authorList>
            <person name="Li H.S."/>
            <person name="Tang X.F."/>
            <person name="Huang Y.H."/>
            <person name="Xu Z.Y."/>
            <person name="Chen M.L."/>
            <person name="Du X.Y."/>
            <person name="Qiu B.Y."/>
            <person name="Chen P.T."/>
            <person name="Zhang W."/>
            <person name="Slipinski A."/>
            <person name="Escalona H.E."/>
            <person name="Waterhouse R.M."/>
            <person name="Zwick A."/>
            <person name="Pang H."/>
        </authorList>
    </citation>
    <scope>NUCLEOTIDE SEQUENCE [LARGE SCALE GENOMIC DNA]</scope>
    <source>
        <strain evidence="19">SYSU2018</strain>
    </source>
</reference>
<dbReference type="FunFam" id="3.40.190.10:FF:000024">
    <property type="entry name" value="Glutamate receptor, ionotropic, delta 1"/>
    <property type="match status" value="1"/>
</dbReference>
<feature type="site" description="Crucial to convey clamshell closure to channel opening" evidence="14">
    <location>
        <position position="455"/>
    </location>
</feature>
<dbReference type="SMART" id="SM00079">
    <property type="entry name" value="PBPe"/>
    <property type="match status" value="1"/>
</dbReference>
<dbReference type="GO" id="GO:0005886">
    <property type="term" value="C:plasma membrane"/>
    <property type="evidence" value="ECO:0007669"/>
    <property type="project" value="UniProtKB-SubCell"/>
</dbReference>
<evidence type="ECO:0000256" key="2">
    <source>
        <dbReference type="ARBA" id="ARBA00008685"/>
    </source>
</evidence>
<protein>
    <submittedName>
        <fullName evidence="19">Uncharacterized protein</fullName>
    </submittedName>
</protein>
<evidence type="ECO:0000256" key="6">
    <source>
        <dbReference type="ARBA" id="ARBA00022989"/>
    </source>
</evidence>
<evidence type="ECO:0000256" key="12">
    <source>
        <dbReference type="ARBA" id="ARBA00023303"/>
    </source>
</evidence>
<name>A0ABD2MKI6_9CUCU</name>
<keyword evidence="10" id="KW-0325">Glycoprotein</keyword>
<feature type="transmembrane region" description="Helical" evidence="16">
    <location>
        <begin position="351"/>
        <end position="369"/>
    </location>
</feature>
<dbReference type="FunFam" id="1.10.287.70:FF:000143">
    <property type="entry name" value="Probable glutamate receptor"/>
    <property type="match status" value="1"/>
</dbReference>
<dbReference type="InterPro" id="IPR019594">
    <property type="entry name" value="Glu/Gly-bd"/>
</dbReference>
<sequence length="709" mass="81690">MGVRNIIKPINDVILKDDLEKLKHSFFSNFFILGSSLNVNRLLEIAETHSLVNKQYAWYAITLDLGILECNKCQDMKIVFIKPFIETSEKDVSTELVTNDNLEEMFYFDLFLQAHTTVRSTFSEIWQDEHFISCDDFDGSNTPKRQVDFFPNLKNNLAVQKNRFGPLVAMENKMILMNFTMQLTMVEIHNGKLTDTDQFGKWYSNVDSTLVIEKNDVLNKFLAVDVFKVVVVEQRPFIFVDETHSSGFNGYCIDMLEKISKILNIKYTIQLATENQFGEIDDSGKWNGLINDLLDGNADIGLGSIPVTSARERVIDFTIPFYEPVGIIILMKLFHTENSLTKFISVMEPEVWFCIILAFFITSSLIWIFDVYSPDSYRNTKNKSETEEHTRIFTFKESLWFCFTSMTPQGSGDIPKNFSGRLVIASWWLFSFMILSSYTANLAAILTVSMLENPVEGIDDLEKQFKLQYAPLNNSVQMNYFLNMARIEDHFYEVWKNLTMNESLTIIERSQFAVWTFPVSEKYTNIWASISLNGMPENLEEAVKRVKASVSPTDGFAFLGDATDCRYLTLKTCDLQLVGTEFSAKPYAIAVPQGNPLKERLDFALTKLLNSYELDQLKTKWWNENPDKVKCEEPEDKYDGIGIRNMGGIFIMILIGIFISFATLVSEYYWYKNRLTSNVISLRTMNGENPLRKHQTDLMKKIHQTKKAL</sequence>
<evidence type="ECO:0000313" key="20">
    <source>
        <dbReference type="Proteomes" id="UP001516400"/>
    </source>
</evidence>
<dbReference type="SUPFAM" id="SSF53850">
    <property type="entry name" value="Periplasmic binding protein-like II"/>
    <property type="match status" value="1"/>
</dbReference>
<feature type="domain" description="Ionotropic glutamate receptor C-terminal" evidence="17">
    <location>
        <begin position="226"/>
        <end position="624"/>
    </location>
</feature>
<dbReference type="PRINTS" id="PR00177">
    <property type="entry name" value="NMDARECEPTOR"/>
</dbReference>
<feature type="binding site" evidence="13">
    <location>
        <position position="561"/>
    </location>
    <ligand>
        <name>L-glutamate</name>
        <dbReference type="ChEBI" id="CHEBI:29985"/>
    </ligand>
</feature>
<evidence type="ECO:0000256" key="9">
    <source>
        <dbReference type="ARBA" id="ARBA00023170"/>
    </source>
</evidence>
<evidence type="ECO:0000256" key="7">
    <source>
        <dbReference type="ARBA" id="ARBA00023065"/>
    </source>
</evidence>
<keyword evidence="4" id="KW-1003">Cell membrane</keyword>
<dbReference type="Pfam" id="PF10613">
    <property type="entry name" value="Lig_chan-Glu_bd"/>
    <property type="match status" value="1"/>
</dbReference>
<keyword evidence="7" id="KW-0406">Ion transport</keyword>
<evidence type="ECO:0000256" key="14">
    <source>
        <dbReference type="PIRSR" id="PIRSR601508-2"/>
    </source>
</evidence>
<keyword evidence="20" id="KW-1185">Reference proteome</keyword>
<organism evidence="19 20">
    <name type="scientific">Cryptolaemus montrouzieri</name>
    <dbReference type="NCBI Taxonomy" id="559131"/>
    <lineage>
        <taxon>Eukaryota</taxon>
        <taxon>Metazoa</taxon>
        <taxon>Ecdysozoa</taxon>
        <taxon>Arthropoda</taxon>
        <taxon>Hexapoda</taxon>
        <taxon>Insecta</taxon>
        <taxon>Pterygota</taxon>
        <taxon>Neoptera</taxon>
        <taxon>Endopterygota</taxon>
        <taxon>Coleoptera</taxon>
        <taxon>Polyphaga</taxon>
        <taxon>Cucujiformia</taxon>
        <taxon>Coccinelloidea</taxon>
        <taxon>Coccinellidae</taxon>
        <taxon>Scymninae</taxon>
        <taxon>Scymnini</taxon>
        <taxon>Cryptolaemus</taxon>
    </lineage>
</organism>